<dbReference type="Gene3D" id="3.90.45.10">
    <property type="entry name" value="Peptide deformylase"/>
    <property type="match status" value="1"/>
</dbReference>
<comment type="similarity">
    <text evidence="1 2">Belongs to the polypeptide deformylase family.</text>
</comment>
<dbReference type="GO" id="GO:0042586">
    <property type="term" value="F:peptide deformylase activity"/>
    <property type="evidence" value="ECO:0007669"/>
    <property type="project" value="UniProtKB-UniRule"/>
</dbReference>
<organism evidence="3 4">
    <name type="scientific">Candidatus Roizmanbacteria bacterium RIFCSPHIGHO2_01_FULL_39_8</name>
    <dbReference type="NCBI Taxonomy" id="1802033"/>
    <lineage>
        <taxon>Bacteria</taxon>
        <taxon>Candidatus Roizmaniibacteriota</taxon>
    </lineage>
</organism>
<comment type="function">
    <text evidence="2">Removes the formyl group from the N-terminal Met of newly synthesized proteins. Requires at least a dipeptide for an efficient rate of reaction. N-terminal L-methionine is a prerequisite for activity but the enzyme has broad specificity at other positions.</text>
</comment>
<dbReference type="InterPro" id="IPR023635">
    <property type="entry name" value="Peptide_deformylase"/>
</dbReference>
<proteinExistence type="inferred from homology"/>
<dbReference type="PRINTS" id="PR01576">
    <property type="entry name" value="PDEFORMYLASE"/>
</dbReference>
<keyword evidence="2" id="KW-0378">Hydrolase</keyword>
<feature type="binding site" evidence="2">
    <location>
        <position position="157"/>
    </location>
    <ligand>
        <name>Fe cation</name>
        <dbReference type="ChEBI" id="CHEBI:24875"/>
    </ligand>
</feature>
<comment type="cofactor">
    <cofactor evidence="2">
        <name>Fe(2+)</name>
        <dbReference type="ChEBI" id="CHEBI:29033"/>
    </cofactor>
    <text evidence="2">Binds 1 Fe(2+) ion.</text>
</comment>
<dbReference type="GO" id="GO:0046872">
    <property type="term" value="F:metal ion binding"/>
    <property type="evidence" value="ECO:0007669"/>
    <property type="project" value="UniProtKB-KW"/>
</dbReference>
<dbReference type="Pfam" id="PF01327">
    <property type="entry name" value="Pep_deformylase"/>
    <property type="match status" value="1"/>
</dbReference>
<dbReference type="SUPFAM" id="SSF56420">
    <property type="entry name" value="Peptide deformylase"/>
    <property type="match status" value="1"/>
</dbReference>
<feature type="active site" evidence="2">
    <location>
        <position position="158"/>
    </location>
</feature>
<evidence type="ECO:0000256" key="2">
    <source>
        <dbReference type="HAMAP-Rule" id="MF_00163"/>
    </source>
</evidence>
<protein>
    <recommendedName>
        <fullName evidence="2">Peptide deformylase</fullName>
        <shortName evidence="2">PDF</shortName>
        <ecNumber evidence="2">3.5.1.88</ecNumber>
    </recommendedName>
    <alternativeName>
        <fullName evidence="2">Polypeptide deformylase</fullName>
    </alternativeName>
</protein>
<keyword evidence="2" id="KW-0479">Metal-binding</keyword>
<evidence type="ECO:0000313" key="3">
    <source>
        <dbReference type="EMBL" id="OGK21064.1"/>
    </source>
</evidence>
<sequence>MLKIVKIPNSVLTTPVKQVEEFNSELKRLLTEMEETLKAQINPQGVGLAAPQVGKSQALFIIKPGKNAKIEAFINPKILKTILGKLNQSKSVHPSAGGSINSTKRKKKKVRLEGCLSIPKIWGPVHRAERVLLSYQDETGKSIKKWYSGFKSVIIQHELDHLQGILFTQRTLEQKNQLYEEQDGNLEKLEY</sequence>
<keyword evidence="2" id="KW-0648">Protein biosynthesis</keyword>
<dbReference type="HAMAP" id="MF_00163">
    <property type="entry name" value="Pep_deformylase"/>
    <property type="match status" value="1"/>
</dbReference>
<dbReference type="PANTHER" id="PTHR10458">
    <property type="entry name" value="PEPTIDE DEFORMYLASE"/>
    <property type="match status" value="1"/>
</dbReference>
<dbReference type="EMBL" id="MFZI01000022">
    <property type="protein sequence ID" value="OGK21064.1"/>
    <property type="molecule type" value="Genomic_DNA"/>
</dbReference>
<reference evidence="3 4" key="1">
    <citation type="journal article" date="2016" name="Nat. Commun.">
        <title>Thousands of microbial genomes shed light on interconnected biogeochemical processes in an aquifer system.</title>
        <authorList>
            <person name="Anantharaman K."/>
            <person name="Brown C.T."/>
            <person name="Hug L.A."/>
            <person name="Sharon I."/>
            <person name="Castelle C.J."/>
            <person name="Probst A.J."/>
            <person name="Thomas B.C."/>
            <person name="Singh A."/>
            <person name="Wilkins M.J."/>
            <person name="Karaoz U."/>
            <person name="Brodie E.L."/>
            <person name="Williams K.H."/>
            <person name="Hubbard S.S."/>
            <person name="Banfield J.F."/>
        </authorList>
    </citation>
    <scope>NUCLEOTIDE SEQUENCE [LARGE SCALE GENOMIC DNA]</scope>
</reference>
<evidence type="ECO:0000256" key="1">
    <source>
        <dbReference type="ARBA" id="ARBA00010759"/>
    </source>
</evidence>
<dbReference type="CDD" id="cd00487">
    <property type="entry name" value="Pep_deformylase"/>
    <property type="match status" value="1"/>
</dbReference>
<evidence type="ECO:0000313" key="4">
    <source>
        <dbReference type="Proteomes" id="UP000177026"/>
    </source>
</evidence>
<dbReference type="Proteomes" id="UP000177026">
    <property type="component" value="Unassembled WGS sequence"/>
</dbReference>
<dbReference type="PIRSF" id="PIRSF004749">
    <property type="entry name" value="Pep_def"/>
    <property type="match status" value="1"/>
</dbReference>
<keyword evidence="2" id="KW-0408">Iron</keyword>
<name>A0A1F7GQ77_9BACT</name>
<comment type="caution">
    <text evidence="3">The sequence shown here is derived from an EMBL/GenBank/DDBJ whole genome shotgun (WGS) entry which is preliminary data.</text>
</comment>
<dbReference type="EC" id="3.5.1.88" evidence="2"/>
<dbReference type="PANTHER" id="PTHR10458:SF22">
    <property type="entry name" value="PEPTIDE DEFORMYLASE"/>
    <property type="match status" value="1"/>
</dbReference>
<dbReference type="InterPro" id="IPR036821">
    <property type="entry name" value="Peptide_deformylase_sf"/>
</dbReference>
<comment type="catalytic activity">
    <reaction evidence="2">
        <text>N-terminal N-formyl-L-methionyl-[peptide] + H2O = N-terminal L-methionyl-[peptide] + formate</text>
        <dbReference type="Rhea" id="RHEA:24420"/>
        <dbReference type="Rhea" id="RHEA-COMP:10639"/>
        <dbReference type="Rhea" id="RHEA-COMP:10640"/>
        <dbReference type="ChEBI" id="CHEBI:15377"/>
        <dbReference type="ChEBI" id="CHEBI:15740"/>
        <dbReference type="ChEBI" id="CHEBI:49298"/>
        <dbReference type="ChEBI" id="CHEBI:64731"/>
        <dbReference type="EC" id="3.5.1.88"/>
    </reaction>
</comment>
<accession>A0A1F7GQ77</accession>
<feature type="binding site" evidence="2">
    <location>
        <position position="161"/>
    </location>
    <ligand>
        <name>Fe cation</name>
        <dbReference type="ChEBI" id="CHEBI:24875"/>
    </ligand>
</feature>
<feature type="binding site" evidence="2">
    <location>
        <position position="115"/>
    </location>
    <ligand>
        <name>Fe cation</name>
        <dbReference type="ChEBI" id="CHEBI:24875"/>
    </ligand>
</feature>
<gene>
    <name evidence="2" type="primary">def</name>
    <name evidence="3" type="ORF">A2866_01900</name>
</gene>
<dbReference type="AlphaFoldDB" id="A0A1F7GQ77"/>
<dbReference type="GO" id="GO:0006412">
    <property type="term" value="P:translation"/>
    <property type="evidence" value="ECO:0007669"/>
    <property type="project" value="UniProtKB-UniRule"/>
</dbReference>